<dbReference type="PANTHER" id="PTHR43510:SF1">
    <property type="entry name" value="AMINOTRANSFERASE FUNCTION, HYPOTHETICAL (EUROFUNG)"/>
    <property type="match status" value="1"/>
</dbReference>
<evidence type="ECO:0000256" key="1">
    <source>
        <dbReference type="RuleBase" id="RU000481"/>
    </source>
</evidence>
<dbReference type="Pfam" id="PF00155">
    <property type="entry name" value="Aminotran_1_2"/>
    <property type="match status" value="1"/>
</dbReference>
<comment type="caution">
    <text evidence="3">The sequence shown here is derived from an EMBL/GenBank/DDBJ whole genome shotgun (WGS) entry which is preliminary data.</text>
</comment>
<dbReference type="GO" id="GO:0030170">
    <property type="term" value="F:pyridoxal phosphate binding"/>
    <property type="evidence" value="ECO:0007669"/>
    <property type="project" value="InterPro"/>
</dbReference>
<dbReference type="GO" id="GO:0008483">
    <property type="term" value="F:transaminase activity"/>
    <property type="evidence" value="ECO:0007669"/>
    <property type="project" value="UniProtKB-KW"/>
</dbReference>
<organism evidence="3 4">
    <name type="scientific">Candidatus Thiomargarita nelsonii</name>
    <dbReference type="NCBI Taxonomy" id="1003181"/>
    <lineage>
        <taxon>Bacteria</taxon>
        <taxon>Pseudomonadati</taxon>
        <taxon>Pseudomonadota</taxon>
        <taxon>Gammaproteobacteria</taxon>
        <taxon>Thiotrichales</taxon>
        <taxon>Thiotrichaceae</taxon>
        <taxon>Thiomargarita</taxon>
    </lineage>
</organism>
<dbReference type="SUPFAM" id="SSF53383">
    <property type="entry name" value="PLP-dependent transferases"/>
    <property type="match status" value="1"/>
</dbReference>
<dbReference type="Gene3D" id="3.40.640.10">
    <property type="entry name" value="Type I PLP-dependent aspartate aminotransferase-like (Major domain)"/>
    <property type="match status" value="1"/>
</dbReference>
<sequence length="304" mass="34216">MATFLKSVLAWVFLRLIFKNMGYVQTLMEPGDELLTQTPTYKQLWGLALNTGHTVKSFGLLPYAGWAIDIDELNSQLSKQTKIIAVCNPNNPTGYIMTEAEMDAVVAAADRVGAWILADEVYRGAERLREEETPSFFGRYDKVLCLGSMSKAYGLPGLRIGWIVGPTNTLEDIWRRHEYTTVSATMLSNKLAAHALSPEVRPRLIQRTRDYIRRGYPILESWMKEQEGLFSYVPPQASAVAFIRYLMDINSTELMETLCSEASVFVGAGDAFGMDNYLRIAFGQDKKVLDEAFARIRNTIEGLK</sequence>
<reference evidence="3 4" key="1">
    <citation type="submission" date="2016-05" db="EMBL/GenBank/DDBJ databases">
        <title>Single-cell genome of chain-forming Candidatus Thiomargarita nelsonii and comparison to other large sulfur-oxidizing bacteria.</title>
        <authorList>
            <person name="Winkel M."/>
            <person name="Salman V."/>
            <person name="Woyke T."/>
            <person name="Schulz-Vogt H."/>
            <person name="Richter M."/>
            <person name="Flood B."/>
            <person name="Bailey J."/>
            <person name="Amann R."/>
            <person name="Mussmann M."/>
        </authorList>
    </citation>
    <scope>NUCLEOTIDE SEQUENCE [LARGE SCALE GENOMIC DNA]</scope>
    <source>
        <strain evidence="3 4">THI036</strain>
    </source>
</reference>
<dbReference type="AlphaFoldDB" id="A0A176RVD5"/>
<dbReference type="EC" id="2.6.1.-" evidence="1"/>
<dbReference type="InterPro" id="IPR004838">
    <property type="entry name" value="NHTrfase_class1_PyrdxlP-BS"/>
</dbReference>
<accession>A0A176RVD5</accession>
<dbReference type="Proteomes" id="UP000076962">
    <property type="component" value="Unassembled WGS sequence"/>
</dbReference>
<dbReference type="PROSITE" id="PS00105">
    <property type="entry name" value="AA_TRANSFER_CLASS_1"/>
    <property type="match status" value="1"/>
</dbReference>
<feature type="domain" description="Aminotransferase class I/classII large" evidence="2">
    <location>
        <begin position="26"/>
        <end position="296"/>
    </location>
</feature>
<dbReference type="Gene3D" id="3.90.1150.10">
    <property type="entry name" value="Aspartate Aminotransferase, domain 1"/>
    <property type="match status" value="1"/>
</dbReference>
<dbReference type="InterPro" id="IPR015422">
    <property type="entry name" value="PyrdxlP-dep_Trfase_small"/>
</dbReference>
<dbReference type="EMBL" id="LUTY01002696">
    <property type="protein sequence ID" value="OAD19704.1"/>
    <property type="molecule type" value="Genomic_DNA"/>
</dbReference>
<keyword evidence="1 3" id="KW-0032">Aminotransferase</keyword>
<dbReference type="InterPro" id="IPR004839">
    <property type="entry name" value="Aminotransferase_I/II_large"/>
</dbReference>
<keyword evidence="1 3" id="KW-0808">Transferase</keyword>
<evidence type="ECO:0000313" key="3">
    <source>
        <dbReference type="EMBL" id="OAD19704.1"/>
    </source>
</evidence>
<comment type="similarity">
    <text evidence="1">Belongs to the class-I pyridoxal-phosphate-dependent aminotransferase family.</text>
</comment>
<name>A0A176RVD5_9GAMM</name>
<dbReference type="CDD" id="cd00609">
    <property type="entry name" value="AAT_like"/>
    <property type="match status" value="1"/>
</dbReference>
<evidence type="ECO:0000313" key="4">
    <source>
        <dbReference type="Proteomes" id="UP000076962"/>
    </source>
</evidence>
<comment type="cofactor">
    <cofactor evidence="1">
        <name>pyridoxal 5'-phosphate</name>
        <dbReference type="ChEBI" id="CHEBI:597326"/>
    </cofactor>
</comment>
<dbReference type="PANTHER" id="PTHR43510">
    <property type="entry name" value="AMINOTRANSFERASE FUNCTION, HYPOTHETICAL (EUROFUNG)"/>
    <property type="match status" value="1"/>
</dbReference>
<keyword evidence="4" id="KW-1185">Reference proteome</keyword>
<evidence type="ECO:0000259" key="2">
    <source>
        <dbReference type="Pfam" id="PF00155"/>
    </source>
</evidence>
<dbReference type="InterPro" id="IPR015424">
    <property type="entry name" value="PyrdxlP-dep_Trfase"/>
</dbReference>
<gene>
    <name evidence="3" type="ORF">THIOM_004648</name>
</gene>
<proteinExistence type="inferred from homology"/>
<protein>
    <recommendedName>
        <fullName evidence="1">Aminotransferase</fullName>
        <ecNumber evidence="1">2.6.1.-</ecNumber>
    </recommendedName>
</protein>
<dbReference type="InterPro" id="IPR015421">
    <property type="entry name" value="PyrdxlP-dep_Trfase_major"/>
</dbReference>